<feature type="transmembrane region" description="Helical" evidence="2">
    <location>
        <begin position="218"/>
        <end position="240"/>
    </location>
</feature>
<keyword evidence="4" id="KW-1185">Reference proteome</keyword>
<feature type="compositionally biased region" description="Polar residues" evidence="1">
    <location>
        <begin position="365"/>
        <end position="375"/>
    </location>
</feature>
<evidence type="ECO:0000313" key="3">
    <source>
        <dbReference type="EMBL" id="KAF2708424.1"/>
    </source>
</evidence>
<evidence type="ECO:0000256" key="1">
    <source>
        <dbReference type="SAM" id="MobiDB-lite"/>
    </source>
</evidence>
<dbReference type="AlphaFoldDB" id="A0A6G1K6H9"/>
<keyword evidence="2" id="KW-0812">Transmembrane</keyword>
<feature type="transmembrane region" description="Helical" evidence="2">
    <location>
        <begin position="260"/>
        <end position="278"/>
    </location>
</feature>
<sequence>MLWWLNRGNFLVCKWPMRAIEWCDFFLMPNSIRQGCQRMLNQNWHRKLPLIQSQSPAEIACVGLRSAINEVYLKTERKPLLVVDFCAGGGGPTPIFERLINARNRDDPDMRNCAPLQFMLTDLYPNVEAWREACSQSNNLSYKADKVDATDPPVELLSDGSDLKVSFVDEGLEGRHRIFRLFNLSFHHFDNHAAREILRSTLQTSDGFAIIELQDRRIGCIMMMLLNWILVFIFTLPWFLPFRGPWRRWWLNMKQLGLTYIFPVLPLTLCWDGVASCLRTREFEEVMALVGEVEGVEPHIHKESEEVTAEKACQIGEWTFTWRKQLHTFPLMYCSWITGIKTSTPKRERAGSLEASSEASGSHGNLSSSAINTDPESARAERLDSVQLSIGANTGMSTGASAGENAREKKRQDKGKGKRLSLETNMTDGSA</sequence>
<feature type="compositionally biased region" description="Polar residues" evidence="1">
    <location>
        <begin position="422"/>
        <end position="431"/>
    </location>
</feature>
<organism evidence="3 4">
    <name type="scientific">Pleomassaria siparia CBS 279.74</name>
    <dbReference type="NCBI Taxonomy" id="1314801"/>
    <lineage>
        <taxon>Eukaryota</taxon>
        <taxon>Fungi</taxon>
        <taxon>Dikarya</taxon>
        <taxon>Ascomycota</taxon>
        <taxon>Pezizomycotina</taxon>
        <taxon>Dothideomycetes</taxon>
        <taxon>Pleosporomycetidae</taxon>
        <taxon>Pleosporales</taxon>
        <taxon>Pleomassariaceae</taxon>
        <taxon>Pleomassaria</taxon>
    </lineage>
</organism>
<dbReference type="EMBL" id="MU005772">
    <property type="protein sequence ID" value="KAF2708424.1"/>
    <property type="molecule type" value="Genomic_DNA"/>
</dbReference>
<feature type="region of interest" description="Disordered" evidence="1">
    <location>
        <begin position="347"/>
        <end position="431"/>
    </location>
</feature>
<feature type="compositionally biased region" description="Polar residues" evidence="1">
    <location>
        <begin position="386"/>
        <end position="400"/>
    </location>
</feature>
<evidence type="ECO:0000313" key="4">
    <source>
        <dbReference type="Proteomes" id="UP000799428"/>
    </source>
</evidence>
<proteinExistence type="predicted"/>
<name>A0A6G1K6H9_9PLEO</name>
<feature type="compositionally biased region" description="Low complexity" evidence="1">
    <location>
        <begin position="352"/>
        <end position="364"/>
    </location>
</feature>
<protein>
    <submittedName>
        <fullName evidence="3">Uncharacterized protein</fullName>
    </submittedName>
</protein>
<gene>
    <name evidence="3" type="ORF">K504DRAFT_527986</name>
</gene>
<reference evidence="3" key="1">
    <citation type="journal article" date="2020" name="Stud. Mycol.">
        <title>101 Dothideomycetes genomes: a test case for predicting lifestyles and emergence of pathogens.</title>
        <authorList>
            <person name="Haridas S."/>
            <person name="Albert R."/>
            <person name="Binder M."/>
            <person name="Bloem J."/>
            <person name="Labutti K."/>
            <person name="Salamov A."/>
            <person name="Andreopoulos B."/>
            <person name="Baker S."/>
            <person name="Barry K."/>
            <person name="Bills G."/>
            <person name="Bluhm B."/>
            <person name="Cannon C."/>
            <person name="Castanera R."/>
            <person name="Culley D."/>
            <person name="Daum C."/>
            <person name="Ezra D."/>
            <person name="Gonzalez J."/>
            <person name="Henrissat B."/>
            <person name="Kuo A."/>
            <person name="Liang C."/>
            <person name="Lipzen A."/>
            <person name="Lutzoni F."/>
            <person name="Magnuson J."/>
            <person name="Mondo S."/>
            <person name="Nolan M."/>
            <person name="Ohm R."/>
            <person name="Pangilinan J."/>
            <person name="Park H.-J."/>
            <person name="Ramirez L."/>
            <person name="Alfaro M."/>
            <person name="Sun H."/>
            <person name="Tritt A."/>
            <person name="Yoshinaga Y."/>
            <person name="Zwiers L.-H."/>
            <person name="Turgeon B."/>
            <person name="Goodwin S."/>
            <person name="Spatafora J."/>
            <person name="Crous P."/>
            <person name="Grigoriev I."/>
        </authorList>
    </citation>
    <scope>NUCLEOTIDE SEQUENCE</scope>
    <source>
        <strain evidence="3">CBS 279.74</strain>
    </source>
</reference>
<keyword evidence="2" id="KW-0472">Membrane</keyword>
<dbReference type="Proteomes" id="UP000799428">
    <property type="component" value="Unassembled WGS sequence"/>
</dbReference>
<evidence type="ECO:0000256" key="2">
    <source>
        <dbReference type="SAM" id="Phobius"/>
    </source>
</evidence>
<dbReference type="OrthoDB" id="2101715at2759"/>
<keyword evidence="2" id="KW-1133">Transmembrane helix</keyword>
<accession>A0A6G1K6H9</accession>
<feature type="compositionally biased region" description="Basic and acidic residues" evidence="1">
    <location>
        <begin position="405"/>
        <end position="415"/>
    </location>
</feature>